<reference evidence="6 7" key="1">
    <citation type="journal article" date="2013" name="Curr. Biol.">
        <title>The Genome of the Foraminiferan Reticulomyxa filosa.</title>
        <authorList>
            <person name="Glockner G."/>
            <person name="Hulsmann N."/>
            <person name="Schleicher M."/>
            <person name="Noegel A.A."/>
            <person name="Eichinger L."/>
            <person name="Gallinger C."/>
            <person name="Pawlowski J."/>
            <person name="Sierra R."/>
            <person name="Euteneuer U."/>
            <person name="Pillet L."/>
            <person name="Moustafa A."/>
            <person name="Platzer M."/>
            <person name="Groth M."/>
            <person name="Szafranski K."/>
            <person name="Schliwa M."/>
        </authorList>
    </citation>
    <scope>NUCLEOTIDE SEQUENCE [LARGE SCALE GENOMIC DNA]</scope>
</reference>
<evidence type="ECO:0000313" key="7">
    <source>
        <dbReference type="Proteomes" id="UP000023152"/>
    </source>
</evidence>
<evidence type="ECO:0000256" key="2">
    <source>
        <dbReference type="ARBA" id="ARBA00022692"/>
    </source>
</evidence>
<keyword evidence="2" id="KW-0812">Transmembrane</keyword>
<dbReference type="PANTHER" id="PTHR23112">
    <property type="entry name" value="G PROTEIN-COUPLED RECEPTOR 157-RELATED"/>
    <property type="match status" value="1"/>
</dbReference>
<feature type="compositionally biased region" description="Basic residues" evidence="5">
    <location>
        <begin position="21"/>
        <end position="39"/>
    </location>
</feature>
<feature type="region of interest" description="Disordered" evidence="5">
    <location>
        <begin position="273"/>
        <end position="294"/>
    </location>
</feature>
<feature type="non-terminal residue" evidence="6">
    <location>
        <position position="1"/>
    </location>
</feature>
<proteinExistence type="predicted"/>
<dbReference type="GO" id="GO:0007189">
    <property type="term" value="P:adenylate cyclase-activating G protein-coupled receptor signaling pathway"/>
    <property type="evidence" value="ECO:0007669"/>
    <property type="project" value="TreeGrafter"/>
</dbReference>
<comment type="caution">
    <text evidence="6">The sequence shown here is derived from an EMBL/GenBank/DDBJ whole genome shotgun (WGS) entry which is preliminary data.</text>
</comment>
<evidence type="ECO:0000256" key="4">
    <source>
        <dbReference type="ARBA" id="ARBA00023136"/>
    </source>
</evidence>
<feature type="region of interest" description="Disordered" evidence="5">
    <location>
        <begin position="19"/>
        <end position="49"/>
    </location>
</feature>
<keyword evidence="3" id="KW-1133">Transmembrane helix</keyword>
<feature type="compositionally biased region" description="Basic residues" evidence="5">
    <location>
        <begin position="341"/>
        <end position="354"/>
    </location>
</feature>
<name>X6NUP7_RETFI</name>
<dbReference type="PANTHER" id="PTHR23112:SF47">
    <property type="entry name" value="G-PROTEIN COUPLED RECEPTOR 157"/>
    <property type="match status" value="1"/>
</dbReference>
<feature type="region of interest" description="Disordered" evidence="5">
    <location>
        <begin position="314"/>
        <end position="416"/>
    </location>
</feature>
<dbReference type="GO" id="GO:0004930">
    <property type="term" value="F:G protein-coupled receptor activity"/>
    <property type="evidence" value="ECO:0007669"/>
    <property type="project" value="TreeGrafter"/>
</dbReference>
<dbReference type="Gene3D" id="1.20.1070.10">
    <property type="entry name" value="Rhodopsin 7-helix transmembrane proteins"/>
    <property type="match status" value="1"/>
</dbReference>
<evidence type="ECO:0000256" key="3">
    <source>
        <dbReference type="ARBA" id="ARBA00022989"/>
    </source>
</evidence>
<feature type="compositionally biased region" description="Basic and acidic residues" evidence="5">
    <location>
        <begin position="273"/>
        <end position="290"/>
    </location>
</feature>
<feature type="compositionally biased region" description="Polar residues" evidence="5">
    <location>
        <begin position="314"/>
        <end position="325"/>
    </location>
</feature>
<accession>X6NUP7</accession>
<evidence type="ECO:0000313" key="6">
    <source>
        <dbReference type="EMBL" id="ETO28982.1"/>
    </source>
</evidence>
<evidence type="ECO:0000256" key="5">
    <source>
        <dbReference type="SAM" id="MobiDB-lite"/>
    </source>
</evidence>
<comment type="subcellular location">
    <subcellularLocation>
        <location evidence="1">Membrane</location>
        <topology evidence="1">Multi-pass membrane protein</topology>
    </subcellularLocation>
</comment>
<evidence type="ECO:0000256" key="1">
    <source>
        <dbReference type="ARBA" id="ARBA00004141"/>
    </source>
</evidence>
<dbReference type="Proteomes" id="UP000023152">
    <property type="component" value="Unassembled WGS sequence"/>
</dbReference>
<organism evidence="6 7">
    <name type="scientific">Reticulomyxa filosa</name>
    <dbReference type="NCBI Taxonomy" id="46433"/>
    <lineage>
        <taxon>Eukaryota</taxon>
        <taxon>Sar</taxon>
        <taxon>Rhizaria</taxon>
        <taxon>Retaria</taxon>
        <taxon>Foraminifera</taxon>
        <taxon>Monothalamids</taxon>
        <taxon>Reticulomyxidae</taxon>
        <taxon>Reticulomyxa</taxon>
    </lineage>
</organism>
<sequence length="416" mass="46584">AKYPNQYLTLPTYDSLGSTGKYHKKQHALQSTKMHHKKQSPREDENNASCENEAGMSIGVGEGFAGYAYSYQSPQLSWKQSSLDHIGKGRKYHNPQNSIFLASTKTAVGAPPSENNKSKSIKYQNRQLLELLHRLLLIPLVFVFLRMPGSLRNVIVYTTPSFQDTVWNTLLQYLQTAFDPAQGLCNAILFVATVSRVRKELRRSLKKICCKCGFAAIETSCRLTEYLCCCVCRTYVDIIHFLSHSDKHSNLDLAHDQHTNGPSALNANLIEKDNPNAADPIEHNNDEHRQSNASQNLAPIIDTTNKMVAQTTYASTQPAAQNSSNDLKRIAQSDTLPTYLGKKKTRSSRKHLKNRSQQELSVNHSKSYTLTDQSTANGSDDSSEAVGESPQKKKKNKEHRSYTDYPAESNTNKISD</sequence>
<protein>
    <submittedName>
        <fullName evidence="6">Uncharacterized protein</fullName>
    </submittedName>
</protein>
<dbReference type="AlphaFoldDB" id="X6NUP7"/>
<dbReference type="EMBL" id="ASPP01006334">
    <property type="protein sequence ID" value="ETO28982.1"/>
    <property type="molecule type" value="Genomic_DNA"/>
</dbReference>
<keyword evidence="4" id="KW-0472">Membrane</keyword>
<gene>
    <name evidence="6" type="ORF">RFI_08144</name>
</gene>
<feature type="compositionally biased region" description="Polar residues" evidence="5">
    <location>
        <begin position="355"/>
        <end position="380"/>
    </location>
</feature>
<dbReference type="GO" id="GO:0005886">
    <property type="term" value="C:plasma membrane"/>
    <property type="evidence" value="ECO:0007669"/>
    <property type="project" value="TreeGrafter"/>
</dbReference>
<keyword evidence="7" id="KW-1185">Reference proteome</keyword>